<keyword evidence="9" id="KW-1185">Reference proteome</keyword>
<accession>A0A848HE87</accession>
<reference evidence="8 9" key="1">
    <citation type="submission" date="2020-04" db="EMBL/GenBank/DDBJ databases">
        <title>Ramlibacter sp. G-1-2-2 isolated from soil.</title>
        <authorList>
            <person name="Dahal R.H."/>
        </authorList>
    </citation>
    <scope>NUCLEOTIDE SEQUENCE [LARGE SCALE GENOMIC DNA]</scope>
    <source>
        <strain evidence="8 9">G-1-2-2</strain>
    </source>
</reference>
<evidence type="ECO:0000256" key="4">
    <source>
        <dbReference type="ARBA" id="ARBA00022989"/>
    </source>
</evidence>
<keyword evidence="4 6" id="KW-1133">Transmembrane helix</keyword>
<dbReference type="PANTHER" id="PTHR31566:SF0">
    <property type="entry name" value="CYTOCHROME C BIOGENESIS PROTEIN CCS1, CHLOROPLASTIC"/>
    <property type="match status" value="1"/>
</dbReference>
<comment type="caution">
    <text evidence="8">The sequence shown here is derived from an EMBL/GenBank/DDBJ whole genome shotgun (WGS) entry which is preliminary data.</text>
</comment>
<feature type="domain" description="ResB-like" evidence="7">
    <location>
        <begin position="27"/>
        <end position="692"/>
    </location>
</feature>
<proteinExistence type="predicted"/>
<evidence type="ECO:0000259" key="7">
    <source>
        <dbReference type="Pfam" id="PF05140"/>
    </source>
</evidence>
<dbReference type="InterPro" id="IPR023494">
    <property type="entry name" value="Cyt_c_bgen_Ccs1/CcsB/ResB"/>
</dbReference>
<evidence type="ECO:0000256" key="6">
    <source>
        <dbReference type="SAM" id="Phobius"/>
    </source>
</evidence>
<evidence type="ECO:0000313" key="9">
    <source>
        <dbReference type="Proteomes" id="UP000541185"/>
    </source>
</evidence>
<keyword evidence="3" id="KW-0201">Cytochrome c-type biogenesis</keyword>
<dbReference type="Proteomes" id="UP000541185">
    <property type="component" value="Unassembled WGS sequence"/>
</dbReference>
<evidence type="ECO:0000256" key="5">
    <source>
        <dbReference type="ARBA" id="ARBA00023136"/>
    </source>
</evidence>
<dbReference type="Pfam" id="PF05140">
    <property type="entry name" value="ResB"/>
    <property type="match status" value="1"/>
</dbReference>
<sequence>MNASLPLQSDERGSPRARALLELLSSMRFAITLLAVICIAMVIGTVLKQQEPVGNYVNQFGPFWAQLFLAIRLNAVYGSWWFLLILAFLVVSTSLCIARNTPKIFQDLRTLKESIREQSLLAFHHRAEGALPQGPEQAAREIGAALAKSGWKVRLQQRGESGWMVAAKTGSFNKIGYLCAHSAIVLACLGGLLDGDLVVRAQMLLRGKTPYTGGGMVSDVPEQHRLPSTNPTFRGNLLVSEGTQSSTAILNQSDGIVLQELPFSIELKKFIVDFYSTGMPKLFASDIVIHDRETGEAIPARVEVNHPAHWRGVDIFQSSFDDGGSAVTLKAVPLDGSGKTFTVQGTIGNSTELAKGQQVGAEKMTLEYTGLRVFNVENLSGPGEGTDPRKVDLKSSLDARLGAANKTATRKNLRNVGPSINYKLRDASGQAREYHNYMLPMDLGDGVPVFVLGVRDSADAGFRYLRVPADGQGTMDDFFRLRGALNDAKLREAAVQSYAKQATDPAKAQLREQLAASTGRALALFAGAETGPGRAAGGLQAVSEFLESNVAETERARAGEVLVRILNGALFELEQQARARDGLAPLSRDDKTQAFMTQAVLALSDVFAYPAPVAFELQDFKQVQASVFQVTRSPGHLIVYAAFALLILGVFAMLYVRERRLWVWLAPSGTGSQARMALSSNRKLLEVDREFDRLKERILGIKP</sequence>
<dbReference type="EMBL" id="JABBFX010000003">
    <property type="protein sequence ID" value="NML47671.1"/>
    <property type="molecule type" value="Genomic_DNA"/>
</dbReference>
<organism evidence="8 9">
    <name type="scientific">Ramlibacter agri</name>
    <dbReference type="NCBI Taxonomy" id="2728837"/>
    <lineage>
        <taxon>Bacteria</taxon>
        <taxon>Pseudomonadati</taxon>
        <taxon>Pseudomonadota</taxon>
        <taxon>Betaproteobacteria</taxon>
        <taxon>Burkholderiales</taxon>
        <taxon>Comamonadaceae</taxon>
        <taxon>Ramlibacter</taxon>
    </lineage>
</organism>
<evidence type="ECO:0000313" key="8">
    <source>
        <dbReference type="EMBL" id="NML47671.1"/>
    </source>
</evidence>
<dbReference type="InterPro" id="IPR007816">
    <property type="entry name" value="ResB-like_domain"/>
</dbReference>
<keyword evidence="5 6" id="KW-0472">Membrane</keyword>
<evidence type="ECO:0000256" key="3">
    <source>
        <dbReference type="ARBA" id="ARBA00022748"/>
    </source>
</evidence>
<feature type="transmembrane region" description="Helical" evidence="6">
    <location>
        <begin position="29"/>
        <end position="47"/>
    </location>
</feature>
<evidence type="ECO:0000256" key="1">
    <source>
        <dbReference type="ARBA" id="ARBA00004141"/>
    </source>
</evidence>
<gene>
    <name evidence="8" type="ORF">HHL11_28235</name>
</gene>
<dbReference type="RefSeq" id="WP_169421935.1">
    <property type="nucleotide sequence ID" value="NZ_JABBFX010000003.1"/>
</dbReference>
<feature type="transmembrane region" description="Helical" evidence="6">
    <location>
        <begin position="637"/>
        <end position="656"/>
    </location>
</feature>
<name>A0A848HE87_9BURK</name>
<dbReference type="GO" id="GO:0016020">
    <property type="term" value="C:membrane"/>
    <property type="evidence" value="ECO:0007669"/>
    <property type="project" value="UniProtKB-SubCell"/>
</dbReference>
<dbReference type="PANTHER" id="PTHR31566">
    <property type="entry name" value="CYTOCHROME C BIOGENESIS PROTEIN CCS1, CHLOROPLASTIC"/>
    <property type="match status" value="1"/>
</dbReference>
<keyword evidence="2 6" id="KW-0812">Transmembrane</keyword>
<feature type="transmembrane region" description="Helical" evidence="6">
    <location>
        <begin position="79"/>
        <end position="98"/>
    </location>
</feature>
<dbReference type="GO" id="GO:0017004">
    <property type="term" value="P:cytochrome complex assembly"/>
    <property type="evidence" value="ECO:0007669"/>
    <property type="project" value="UniProtKB-KW"/>
</dbReference>
<evidence type="ECO:0000256" key="2">
    <source>
        <dbReference type="ARBA" id="ARBA00022692"/>
    </source>
</evidence>
<protein>
    <submittedName>
        <fullName evidence="8">Cytochrome c biogenesis protein ResB</fullName>
    </submittedName>
</protein>
<dbReference type="AlphaFoldDB" id="A0A848HE87"/>
<comment type="subcellular location">
    <subcellularLocation>
        <location evidence="1">Membrane</location>
        <topology evidence="1">Multi-pass membrane protein</topology>
    </subcellularLocation>
</comment>